<evidence type="ECO:0000313" key="4">
    <source>
        <dbReference type="Proteomes" id="UP000664167"/>
    </source>
</evidence>
<feature type="transmembrane region" description="Helical" evidence="2">
    <location>
        <begin position="866"/>
        <end position="891"/>
    </location>
</feature>
<keyword evidence="4" id="KW-1185">Reference proteome</keyword>
<feature type="transmembrane region" description="Helical" evidence="2">
    <location>
        <begin position="821"/>
        <end position="845"/>
    </location>
</feature>
<comment type="caution">
    <text evidence="3">The sequence shown here is derived from an EMBL/GenBank/DDBJ whole genome shotgun (WGS) entry which is preliminary data.</text>
</comment>
<keyword evidence="2" id="KW-1133">Transmembrane helix</keyword>
<feature type="transmembrane region" description="Helical" evidence="2">
    <location>
        <begin position="560"/>
        <end position="579"/>
    </location>
</feature>
<dbReference type="EMBL" id="JAFLRJ010000145">
    <property type="protein sequence ID" value="MBO0513262.1"/>
    <property type="molecule type" value="Genomic_DNA"/>
</dbReference>
<evidence type="ECO:0008006" key="5">
    <source>
        <dbReference type="Google" id="ProtNLM"/>
    </source>
</evidence>
<evidence type="ECO:0000256" key="1">
    <source>
        <dbReference type="SAM" id="MobiDB-lite"/>
    </source>
</evidence>
<dbReference type="RefSeq" id="WP_206962690.1">
    <property type="nucleotide sequence ID" value="NZ_BAAAJJ010000014.1"/>
</dbReference>
<reference evidence="3" key="1">
    <citation type="submission" date="2021-03" db="EMBL/GenBank/DDBJ databases">
        <title>Streptomyces poriferae sp. nov., a novel marine sponge-derived Actinobacteria species with anti-MRSA activity.</title>
        <authorList>
            <person name="Sandoval-Powers M."/>
            <person name="Kralova S."/>
            <person name="Nguyen G.-S."/>
            <person name="Fawwal D."/>
            <person name="Degnes K."/>
            <person name="Klinkenberg G."/>
            <person name="Sletta H."/>
            <person name="Wentzel A."/>
            <person name="Liles M.R."/>
        </authorList>
    </citation>
    <scope>NUCLEOTIDE SEQUENCE</scope>
    <source>
        <strain evidence="3">DSM 41794</strain>
    </source>
</reference>
<dbReference type="PANTHER" id="PTHR30489:SF0">
    <property type="entry name" value="LIPOPROTEIN-RELEASING SYSTEM TRANSMEMBRANE PROTEIN LOLE"/>
    <property type="match status" value="1"/>
</dbReference>
<protein>
    <recommendedName>
        <fullName evidence="5">ABC transport system permease protein</fullName>
    </recommendedName>
</protein>
<dbReference type="GO" id="GO:0098797">
    <property type="term" value="C:plasma membrane protein complex"/>
    <property type="evidence" value="ECO:0007669"/>
    <property type="project" value="TreeGrafter"/>
</dbReference>
<feature type="transmembrane region" description="Helical" evidence="2">
    <location>
        <begin position="505"/>
        <end position="525"/>
    </location>
</feature>
<dbReference type="AlphaFoldDB" id="A0A939F726"/>
<dbReference type="InterPro" id="IPR051447">
    <property type="entry name" value="Lipoprotein-release_system"/>
</dbReference>
<keyword evidence="2" id="KW-0812">Transmembrane</keyword>
<dbReference type="GO" id="GO:0044874">
    <property type="term" value="P:lipoprotein localization to outer membrane"/>
    <property type="evidence" value="ECO:0007669"/>
    <property type="project" value="TreeGrafter"/>
</dbReference>
<proteinExistence type="predicted"/>
<organism evidence="3 4">
    <name type="scientific">Streptomyces beijiangensis</name>
    <dbReference type="NCBI Taxonomy" id="163361"/>
    <lineage>
        <taxon>Bacteria</taxon>
        <taxon>Bacillati</taxon>
        <taxon>Actinomycetota</taxon>
        <taxon>Actinomycetes</taxon>
        <taxon>Kitasatosporales</taxon>
        <taxon>Streptomycetaceae</taxon>
        <taxon>Streptomyces</taxon>
    </lineage>
</organism>
<feature type="region of interest" description="Disordered" evidence="1">
    <location>
        <begin position="149"/>
        <end position="168"/>
    </location>
</feature>
<feature type="transmembrane region" description="Helical" evidence="2">
    <location>
        <begin position="471"/>
        <end position="490"/>
    </location>
</feature>
<feature type="transmembrane region" description="Helical" evidence="2">
    <location>
        <begin position="428"/>
        <end position="450"/>
    </location>
</feature>
<feature type="transmembrane region" description="Helical" evidence="2">
    <location>
        <begin position="352"/>
        <end position="373"/>
    </location>
</feature>
<feature type="transmembrane region" description="Helical" evidence="2">
    <location>
        <begin position="394"/>
        <end position="416"/>
    </location>
</feature>
<name>A0A939F726_9ACTN</name>
<accession>A0A939F726</accession>
<gene>
    <name evidence="3" type="ORF">J0695_15850</name>
</gene>
<feature type="transmembrane region" description="Helical" evidence="2">
    <location>
        <begin position="917"/>
        <end position="937"/>
    </location>
</feature>
<keyword evidence="2" id="KW-0472">Membrane</keyword>
<dbReference type="Proteomes" id="UP000664167">
    <property type="component" value="Unassembled WGS sequence"/>
</dbReference>
<sequence>MNVRWALREIRAGAALQVCLALLVAILATTALAGPPLLDRWAGSALGQRVTRAQEDGPLLVHSTTASPPMQDAFFDDTGQGDDPMSAGVLADQLNRVSRAIRDKAPEPLRGRLRPGPVSIELPSAALPVPVGADSARASRLSLLYASDAPGAPSYTQGRPPGKAPALDPKEKLPVEIAVSEATGRALGLTVGTRTKLSDRGFDADVVVVGIFRSAEGRSPVSRRQPSLDGPLQEEIGGVTIQHATALLDPTGMEVLQRRNRIDFTVIWRIKVDLPERAAVDTVVHGGLPALRRAAGRYQQNAELGLCETVRSDPFCAMGQNLVTPLQTVNQLTPVFDRFATQQVQARSLSSFAIAGLLAVALGTVAVAARLAVRRRRTADLLQRARGATALDVTRARLLEMAPAVLVGAAAGYGITRLLLPGSAALPYGYALAVTALAWAAVPLLTWISVREQAPRRRRGRSDGAGLAQNRRLLAEAAVVLVAVASVAALRSRGAGESAGGVDPQLAAVPVLLGLVAVMVLARLYPLPLRSLAARARRSRGPVGFLALARTGRAAAGHGLALLVLILTLATAVFGGLVADTVSQGREQAAAWNAGGDAVVVDNTPPPAESPGTATVGVDTGDDPAARTLSRIKGVERVVSVRQATASLAGATDGRFRDPVDLVGVDSAALQRAAPGSAAARALRDAEIGGSAAGPLPVLASADVAKAYAGKTLALGELRGATVSVRIVGALPAAAGRDPALGPVRADAHAPLLLADVRSLGALQPTDITHRALLLYGHDLDAAALRAAAQRTVGPTAQVVLHADELNRLRKDGLLTSVLDAYAVCGALGILLALLAVILELLLTADERARTAAYLRMLGLGGRPVALLHFLELLPLAVAAAVGGTALGLLLPAALGPALNLGEFTGGPTAPVLHTDYGLTTLLTLGLGALVLAAVAIDAVRGRRRNLGSVLRLGETLA</sequence>
<evidence type="ECO:0000256" key="2">
    <source>
        <dbReference type="SAM" id="Phobius"/>
    </source>
</evidence>
<dbReference type="PANTHER" id="PTHR30489">
    <property type="entry name" value="LIPOPROTEIN-RELEASING SYSTEM TRANSMEMBRANE PROTEIN LOLE"/>
    <property type="match status" value="1"/>
</dbReference>
<evidence type="ECO:0000313" key="3">
    <source>
        <dbReference type="EMBL" id="MBO0513262.1"/>
    </source>
</evidence>